<evidence type="ECO:0000313" key="13">
    <source>
        <dbReference type="Proteomes" id="UP000789941"/>
    </source>
</evidence>
<evidence type="ECO:0000256" key="4">
    <source>
        <dbReference type="ARBA" id="ARBA00022741"/>
    </source>
</evidence>
<dbReference type="EC" id="6.3.4.13" evidence="2"/>
<dbReference type="PANTHER" id="PTHR43472:SF1">
    <property type="entry name" value="PHOSPHORIBOSYLAMINE--GLYCINE LIGASE, CHLOROPLASTIC"/>
    <property type="match status" value="1"/>
</dbReference>
<dbReference type="GO" id="GO:0009113">
    <property type="term" value="P:purine nucleobase biosynthetic process"/>
    <property type="evidence" value="ECO:0007669"/>
    <property type="project" value="InterPro"/>
</dbReference>
<dbReference type="SMART" id="SM01209">
    <property type="entry name" value="GARS_A"/>
    <property type="match status" value="1"/>
</dbReference>
<proteinExistence type="inferred from homology"/>
<evidence type="ECO:0000256" key="2">
    <source>
        <dbReference type="ARBA" id="ARBA00013255"/>
    </source>
</evidence>
<dbReference type="PROSITE" id="PS50975">
    <property type="entry name" value="ATP_GRASP"/>
    <property type="match status" value="1"/>
</dbReference>
<comment type="caution">
    <text evidence="12">The sequence shown here is derived from an EMBL/GenBank/DDBJ whole genome shotgun (WGS) entry which is preliminary data.</text>
</comment>
<dbReference type="GO" id="GO:0005524">
    <property type="term" value="F:ATP binding"/>
    <property type="evidence" value="ECO:0007669"/>
    <property type="project" value="UniProtKB-UniRule"/>
</dbReference>
<dbReference type="SMART" id="SM01210">
    <property type="entry name" value="GARS_C"/>
    <property type="match status" value="1"/>
</dbReference>
<evidence type="ECO:0000256" key="3">
    <source>
        <dbReference type="ARBA" id="ARBA00022598"/>
    </source>
</evidence>
<protein>
    <recommendedName>
        <fullName evidence="2">phosphoribosylamine--glycine ligase</fullName>
        <ecNumber evidence="2">6.3.4.13</ecNumber>
    </recommendedName>
    <alternativeName>
        <fullName evidence="8">Glycinamide ribonucleotide synthetase</fullName>
    </alternativeName>
    <alternativeName>
        <fullName evidence="9">Phosphoribosylglycinamide synthetase</fullName>
    </alternativeName>
</protein>
<accession>A0A5E4LQ28</accession>
<dbReference type="AlphaFoldDB" id="A0A5E4LQ28"/>
<keyword evidence="3 12" id="KW-0436">Ligase</keyword>
<evidence type="ECO:0000256" key="5">
    <source>
        <dbReference type="ARBA" id="ARBA00022755"/>
    </source>
</evidence>
<evidence type="ECO:0000313" key="12">
    <source>
        <dbReference type="EMBL" id="VVC03218.1"/>
    </source>
</evidence>
<dbReference type="UniPathway" id="UPA00074">
    <property type="reaction ID" value="UER00125"/>
</dbReference>
<keyword evidence="5" id="KW-0658">Purine biosynthesis</keyword>
<dbReference type="InterPro" id="IPR037123">
    <property type="entry name" value="PRibGlycinamide_synth_C_sf"/>
</dbReference>
<evidence type="ECO:0000256" key="8">
    <source>
        <dbReference type="ARBA" id="ARBA00042242"/>
    </source>
</evidence>
<dbReference type="SUPFAM" id="SSF56059">
    <property type="entry name" value="Glutathione synthetase ATP-binding domain-like"/>
    <property type="match status" value="1"/>
</dbReference>
<keyword evidence="4 10" id="KW-0547">Nucleotide-binding</keyword>
<comment type="pathway">
    <text evidence="1">Purine metabolism; IMP biosynthesis via de novo pathway; N(1)-(5-phospho-D-ribosyl)glycinamide from 5-phospho-alpha-D-ribose 1-diphosphate: step 2/2.</text>
</comment>
<reference evidence="12 13" key="1">
    <citation type="submission" date="2019-08" db="EMBL/GenBank/DDBJ databases">
        <authorList>
            <person name="Vazquez-Campos X."/>
        </authorList>
    </citation>
    <scope>NUCLEOTIDE SEQUENCE [LARGE SCALE GENOMIC DNA]</scope>
    <source>
        <strain evidence="12">LFW-283_2</strain>
    </source>
</reference>
<dbReference type="Gene3D" id="3.90.600.10">
    <property type="entry name" value="Phosphoribosylglycinamide synthetase, C-terminal domain"/>
    <property type="match status" value="1"/>
</dbReference>
<dbReference type="GO" id="GO:0046872">
    <property type="term" value="F:metal ion binding"/>
    <property type="evidence" value="ECO:0007669"/>
    <property type="project" value="InterPro"/>
</dbReference>
<sequence>MNGNNAPKKSLKVLFVSIDALIGDTAWAVKKEGHEVKYYIQDKEQKDVCDGFVDKVDDWKDETDWADLIVFDDFGFGEEAEKLRKAGKAVVGGSIYTDKLEMDREFGQSEMKAVGISIIPRWNFTNFDDAVEFIVKNPDRYVLKPSGLAQNEKELLFVGQEEDGKDIVEMLERYKKNWGKKIKEFQIQKYISGVEVAVGAFFNGEDFIYPINVNFEHKRMFPGDIGPSTGEMGTTMFFTNRSPIFEATLVKMKEKLAASGYVGYIDINCIVNSRGIYPLEFTSRFGYPHISICMEGVLSEWGTFLYGIAKKEKPELRTKRAFEIGIVVAVPPFPFNDPESFKRYSEDASIIFKKPNFEGVHPGDVKFVDNDWRLAGNSGYALVVTGSGTTMEEARKIVYNRIRNIIIPNMFYRTDIGVRWVEDSDRLTMWGYL</sequence>
<comment type="similarity">
    <text evidence="7">Belongs to the GARS family.</text>
</comment>
<evidence type="ECO:0000256" key="7">
    <source>
        <dbReference type="ARBA" id="ARBA00038345"/>
    </source>
</evidence>
<dbReference type="PANTHER" id="PTHR43472">
    <property type="entry name" value="PHOSPHORIBOSYLAMINE--GLYCINE LIGASE"/>
    <property type="match status" value="1"/>
</dbReference>
<evidence type="ECO:0000259" key="11">
    <source>
        <dbReference type="PROSITE" id="PS50975"/>
    </source>
</evidence>
<dbReference type="InterPro" id="IPR011054">
    <property type="entry name" value="Rudment_hybrid_motif"/>
</dbReference>
<dbReference type="InterPro" id="IPR000115">
    <property type="entry name" value="PRibGlycinamide_synth"/>
</dbReference>
<dbReference type="GO" id="GO:0004637">
    <property type="term" value="F:phosphoribosylamine-glycine ligase activity"/>
    <property type="evidence" value="ECO:0007669"/>
    <property type="project" value="UniProtKB-EC"/>
</dbReference>
<dbReference type="GO" id="GO:0006189">
    <property type="term" value="P:'de novo' IMP biosynthetic process"/>
    <property type="evidence" value="ECO:0007669"/>
    <property type="project" value="UniProtKB-UniPathway"/>
</dbReference>
<gene>
    <name evidence="12" type="primary">purD_1</name>
    <name evidence="12" type="ORF">LFW2832_00237</name>
</gene>
<dbReference type="InterPro" id="IPR020561">
    <property type="entry name" value="PRibGlycinamid_synth_ATP-grasp"/>
</dbReference>
<dbReference type="Gene3D" id="3.30.470.20">
    <property type="entry name" value="ATP-grasp fold, B domain"/>
    <property type="match status" value="1"/>
</dbReference>
<dbReference type="Proteomes" id="UP000789941">
    <property type="component" value="Unassembled WGS sequence"/>
</dbReference>
<dbReference type="InterPro" id="IPR011761">
    <property type="entry name" value="ATP-grasp"/>
</dbReference>
<evidence type="ECO:0000256" key="1">
    <source>
        <dbReference type="ARBA" id="ARBA00005174"/>
    </source>
</evidence>
<keyword evidence="6 10" id="KW-0067">ATP-binding</keyword>
<evidence type="ECO:0000256" key="6">
    <source>
        <dbReference type="ARBA" id="ARBA00022840"/>
    </source>
</evidence>
<name>A0A5E4LQ28_9ARCH</name>
<dbReference type="InterPro" id="IPR020560">
    <property type="entry name" value="PRibGlycinamide_synth_C-dom"/>
</dbReference>
<dbReference type="EMBL" id="CABMJJ010000007">
    <property type="protein sequence ID" value="VVC03218.1"/>
    <property type="molecule type" value="Genomic_DNA"/>
</dbReference>
<feature type="domain" description="ATP-grasp" evidence="11">
    <location>
        <begin position="108"/>
        <end position="310"/>
    </location>
</feature>
<dbReference type="SUPFAM" id="SSF51246">
    <property type="entry name" value="Rudiment single hybrid motif"/>
    <property type="match status" value="1"/>
</dbReference>
<organism evidence="12 13">
    <name type="scientific">Candidatus Bilamarchaeum dharawalense</name>
    <dbReference type="NCBI Taxonomy" id="2885759"/>
    <lineage>
        <taxon>Archaea</taxon>
        <taxon>Candidatus Micrarchaeota</taxon>
        <taxon>Candidatus Micrarchaeia</taxon>
        <taxon>Candidatus Anstonellales</taxon>
        <taxon>Candidatus Bilamarchaeaceae</taxon>
        <taxon>Candidatus Bilamarchaeum</taxon>
    </lineage>
</organism>
<dbReference type="Pfam" id="PF01071">
    <property type="entry name" value="GARS_A"/>
    <property type="match status" value="1"/>
</dbReference>
<evidence type="ECO:0000256" key="9">
    <source>
        <dbReference type="ARBA" id="ARBA00042864"/>
    </source>
</evidence>
<evidence type="ECO:0000256" key="10">
    <source>
        <dbReference type="PROSITE-ProRule" id="PRU00409"/>
    </source>
</evidence>